<organism evidence="3">
    <name type="scientific">Haemonchus placei</name>
    <name type="common">Barber's pole worm</name>
    <dbReference type="NCBI Taxonomy" id="6290"/>
    <lineage>
        <taxon>Eukaryota</taxon>
        <taxon>Metazoa</taxon>
        <taxon>Ecdysozoa</taxon>
        <taxon>Nematoda</taxon>
        <taxon>Chromadorea</taxon>
        <taxon>Rhabditida</taxon>
        <taxon>Rhabditina</taxon>
        <taxon>Rhabditomorpha</taxon>
        <taxon>Strongyloidea</taxon>
        <taxon>Trichostrongylidae</taxon>
        <taxon>Haemonchus</taxon>
    </lineage>
</organism>
<dbReference type="Proteomes" id="UP000268014">
    <property type="component" value="Unassembled WGS sequence"/>
</dbReference>
<evidence type="ECO:0000313" key="1">
    <source>
        <dbReference type="EMBL" id="VDO20829.1"/>
    </source>
</evidence>
<sequence>MDGRREAEHSLLMMMLLFSTPALSKLSILCLQNFSAFTHLITTQRK</sequence>
<evidence type="ECO:0000313" key="3">
    <source>
        <dbReference type="WBParaSite" id="HPLM_0000340801-mRNA-1"/>
    </source>
</evidence>
<name>A0A0N4W1A8_HAEPC</name>
<reference evidence="1 2" key="2">
    <citation type="submission" date="2018-11" db="EMBL/GenBank/DDBJ databases">
        <authorList>
            <consortium name="Pathogen Informatics"/>
        </authorList>
    </citation>
    <scope>NUCLEOTIDE SEQUENCE [LARGE SCALE GENOMIC DNA]</scope>
    <source>
        <strain evidence="1 2">MHpl1</strain>
    </source>
</reference>
<proteinExistence type="predicted"/>
<dbReference type="WBParaSite" id="HPLM_0000340801-mRNA-1">
    <property type="protein sequence ID" value="HPLM_0000340801-mRNA-1"/>
    <property type="gene ID" value="HPLM_0000340801"/>
</dbReference>
<evidence type="ECO:0000313" key="2">
    <source>
        <dbReference type="Proteomes" id="UP000268014"/>
    </source>
</evidence>
<dbReference type="AlphaFoldDB" id="A0A0N4W1A8"/>
<reference evidence="3" key="1">
    <citation type="submission" date="2017-02" db="UniProtKB">
        <authorList>
            <consortium name="WormBaseParasite"/>
        </authorList>
    </citation>
    <scope>IDENTIFICATION</scope>
</reference>
<accession>A0A0N4W1A8</accession>
<keyword evidence="2" id="KW-1185">Reference proteome</keyword>
<dbReference type="EMBL" id="UZAF01016116">
    <property type="protein sequence ID" value="VDO20829.1"/>
    <property type="molecule type" value="Genomic_DNA"/>
</dbReference>
<gene>
    <name evidence="1" type="ORF">HPLM_LOCUS3400</name>
</gene>
<protein>
    <submittedName>
        <fullName evidence="3">Secreted protein</fullName>
    </submittedName>
</protein>